<dbReference type="PROSITE" id="PS50850">
    <property type="entry name" value="MFS"/>
    <property type="match status" value="1"/>
</dbReference>
<feature type="transmembrane region" description="Helical" evidence="7">
    <location>
        <begin position="412"/>
        <end position="429"/>
    </location>
</feature>
<accession>A0A951QEA0</accession>
<evidence type="ECO:0000256" key="5">
    <source>
        <dbReference type="ARBA" id="ARBA00022989"/>
    </source>
</evidence>
<feature type="domain" description="Major facilitator superfamily (MFS) profile" evidence="8">
    <location>
        <begin position="19"/>
        <end position="477"/>
    </location>
</feature>
<feature type="transmembrane region" description="Helical" evidence="7">
    <location>
        <begin position="368"/>
        <end position="391"/>
    </location>
</feature>
<protein>
    <submittedName>
        <fullName evidence="9">MFS transporter</fullName>
    </submittedName>
</protein>
<evidence type="ECO:0000256" key="2">
    <source>
        <dbReference type="ARBA" id="ARBA00022448"/>
    </source>
</evidence>
<feature type="transmembrane region" description="Helical" evidence="7">
    <location>
        <begin position="340"/>
        <end position="356"/>
    </location>
</feature>
<dbReference type="GO" id="GO:0005886">
    <property type="term" value="C:plasma membrane"/>
    <property type="evidence" value="ECO:0007669"/>
    <property type="project" value="UniProtKB-SubCell"/>
</dbReference>
<feature type="transmembrane region" description="Helical" evidence="7">
    <location>
        <begin position="206"/>
        <end position="225"/>
    </location>
</feature>
<dbReference type="SUPFAM" id="SSF103473">
    <property type="entry name" value="MFS general substrate transporter"/>
    <property type="match status" value="1"/>
</dbReference>
<feature type="transmembrane region" description="Helical" evidence="7">
    <location>
        <begin position="231"/>
        <end position="255"/>
    </location>
</feature>
<dbReference type="GO" id="GO:0022857">
    <property type="term" value="F:transmembrane transporter activity"/>
    <property type="evidence" value="ECO:0007669"/>
    <property type="project" value="InterPro"/>
</dbReference>
<dbReference type="InterPro" id="IPR036259">
    <property type="entry name" value="MFS_trans_sf"/>
</dbReference>
<dbReference type="PROSITE" id="PS00216">
    <property type="entry name" value="SUGAR_TRANSPORT_1"/>
    <property type="match status" value="1"/>
</dbReference>
<dbReference type="InterPro" id="IPR011701">
    <property type="entry name" value="MFS"/>
</dbReference>
<feature type="transmembrane region" description="Helical" evidence="7">
    <location>
        <begin position="172"/>
        <end position="194"/>
    </location>
</feature>
<evidence type="ECO:0000256" key="1">
    <source>
        <dbReference type="ARBA" id="ARBA00004651"/>
    </source>
</evidence>
<dbReference type="NCBIfam" id="TIGR00711">
    <property type="entry name" value="efflux_EmrB"/>
    <property type="match status" value="1"/>
</dbReference>
<gene>
    <name evidence="9" type="ORF">KME15_16670</name>
</gene>
<feature type="transmembrane region" description="Helical" evidence="7">
    <location>
        <begin position="17"/>
        <end position="43"/>
    </location>
</feature>
<comment type="caution">
    <text evidence="9">The sequence shown here is derived from an EMBL/GenBank/DDBJ whole genome shotgun (WGS) entry which is preliminary data.</text>
</comment>
<dbReference type="PANTHER" id="PTHR42718:SF46">
    <property type="entry name" value="BLR6921 PROTEIN"/>
    <property type="match status" value="1"/>
</dbReference>
<feature type="transmembrane region" description="Helical" evidence="7">
    <location>
        <begin position="276"/>
        <end position="299"/>
    </location>
</feature>
<dbReference type="CDD" id="cd17321">
    <property type="entry name" value="MFS_MMR_MDR_like"/>
    <property type="match status" value="1"/>
</dbReference>
<dbReference type="Gene3D" id="1.20.1250.20">
    <property type="entry name" value="MFS general substrate transporter like domains"/>
    <property type="match status" value="1"/>
</dbReference>
<dbReference type="InterPro" id="IPR020846">
    <property type="entry name" value="MFS_dom"/>
</dbReference>
<evidence type="ECO:0000256" key="3">
    <source>
        <dbReference type="ARBA" id="ARBA00022475"/>
    </source>
</evidence>
<feature type="transmembrane region" description="Helical" evidence="7">
    <location>
        <begin position="85"/>
        <end position="109"/>
    </location>
</feature>
<evidence type="ECO:0000259" key="8">
    <source>
        <dbReference type="PROSITE" id="PS50850"/>
    </source>
</evidence>
<keyword evidence="5 7" id="KW-1133">Transmembrane helix</keyword>
<keyword evidence="3" id="KW-1003">Cell membrane</keyword>
<reference evidence="9" key="2">
    <citation type="journal article" date="2022" name="Microbiol. Resour. Announc.">
        <title>Metagenome Sequencing to Explore Phylogenomics of Terrestrial Cyanobacteria.</title>
        <authorList>
            <person name="Ward R.D."/>
            <person name="Stajich J.E."/>
            <person name="Johansen J.R."/>
            <person name="Huntemann M."/>
            <person name="Clum A."/>
            <person name="Foster B."/>
            <person name="Foster B."/>
            <person name="Roux S."/>
            <person name="Palaniappan K."/>
            <person name="Varghese N."/>
            <person name="Mukherjee S."/>
            <person name="Reddy T.B.K."/>
            <person name="Daum C."/>
            <person name="Copeland A."/>
            <person name="Chen I.A."/>
            <person name="Ivanova N.N."/>
            <person name="Kyrpides N.C."/>
            <person name="Shapiro N."/>
            <person name="Eloe-Fadrosh E.A."/>
            <person name="Pietrasiak N."/>
        </authorList>
    </citation>
    <scope>NUCLEOTIDE SEQUENCE</scope>
    <source>
        <strain evidence="9">UHER 2000/2452</strain>
    </source>
</reference>
<feature type="transmembrane region" description="Helical" evidence="7">
    <location>
        <begin position="55"/>
        <end position="73"/>
    </location>
</feature>
<dbReference type="Gene3D" id="1.20.1720.10">
    <property type="entry name" value="Multidrug resistance protein D"/>
    <property type="match status" value="1"/>
</dbReference>
<dbReference type="InterPro" id="IPR004638">
    <property type="entry name" value="EmrB-like"/>
</dbReference>
<dbReference type="PANTHER" id="PTHR42718">
    <property type="entry name" value="MAJOR FACILITATOR SUPERFAMILY MULTIDRUG TRANSPORTER MFSC"/>
    <property type="match status" value="1"/>
</dbReference>
<feature type="transmembrane region" description="Helical" evidence="7">
    <location>
        <begin position="449"/>
        <end position="476"/>
    </location>
</feature>
<feature type="transmembrane region" description="Helical" evidence="7">
    <location>
        <begin position="147"/>
        <end position="166"/>
    </location>
</feature>
<evidence type="ECO:0000313" key="10">
    <source>
        <dbReference type="Proteomes" id="UP000757435"/>
    </source>
</evidence>
<comment type="subcellular location">
    <subcellularLocation>
        <location evidence="1">Cell membrane</location>
        <topology evidence="1">Multi-pass membrane protein</topology>
    </subcellularLocation>
</comment>
<dbReference type="Proteomes" id="UP000757435">
    <property type="component" value="Unassembled WGS sequence"/>
</dbReference>
<organism evidence="9 10">
    <name type="scientific">Drouetiella hepatica Uher 2000/2452</name>
    <dbReference type="NCBI Taxonomy" id="904376"/>
    <lineage>
        <taxon>Bacteria</taxon>
        <taxon>Bacillati</taxon>
        <taxon>Cyanobacteriota</taxon>
        <taxon>Cyanophyceae</taxon>
        <taxon>Oculatellales</taxon>
        <taxon>Oculatellaceae</taxon>
        <taxon>Drouetiella</taxon>
    </lineage>
</organism>
<feature type="transmembrane region" description="Helical" evidence="7">
    <location>
        <begin position="115"/>
        <end position="135"/>
    </location>
</feature>
<name>A0A951QEA0_9CYAN</name>
<reference evidence="9" key="1">
    <citation type="submission" date="2021-05" db="EMBL/GenBank/DDBJ databases">
        <authorList>
            <person name="Pietrasiak N."/>
            <person name="Ward R."/>
            <person name="Stajich J.E."/>
            <person name="Kurbessoian T."/>
        </authorList>
    </citation>
    <scope>NUCLEOTIDE SEQUENCE</scope>
    <source>
        <strain evidence="9">UHER 2000/2452</strain>
    </source>
</reference>
<dbReference type="Pfam" id="PF07690">
    <property type="entry name" value="MFS_1"/>
    <property type="match status" value="1"/>
</dbReference>
<dbReference type="AlphaFoldDB" id="A0A951QEA0"/>
<keyword evidence="2" id="KW-0813">Transport</keyword>
<evidence type="ECO:0000256" key="7">
    <source>
        <dbReference type="SAM" id="Phobius"/>
    </source>
</evidence>
<proteinExistence type="predicted"/>
<sequence length="493" mass="51299">MTIPTVDRSTRSISRRWLALLLLCAAQFMMVLDFSIVNVALSAIQQDLGFSQQNLQWIVSAYALASGGFLLLGGRAADLFGRRRVFMIGLGLFTLASLVGGFAQVQWILIAARAVQGLGAAIVSPAALSILTTTFAEGQERNRALSIWGAIAAGGFAAGVLLGGILTDTLNWRSVMFVNVPIGLLTLVLTPMLLSESRDRSATSQIDVLGAVTVTTGLVILVYALEQASSAGWGSVQTLGLLGVALVLLAAFVLIEARSPDPLVPLRVFRQRTVTGANLIGLLMSAAIGSTIFILTLYMQQILNYSALQTGLAFLPHAIAAMIAAPIASQLATRLGTKNTLIASMTLAAVGLLHLSRIPVQGNFVRDLLPGTVVIGFGIVMTLVAVTIAATAGISDSEQGIASGLLNTSQQIGAALGLAILVAVSTARTEAVMAQLGGAADAQRIALTAGFRAALVGGVSFAIVGVLVALFVIQAADCRKNKLRRNAEVGRSR</sequence>
<feature type="transmembrane region" description="Helical" evidence="7">
    <location>
        <begin position="305"/>
        <end position="328"/>
    </location>
</feature>
<evidence type="ECO:0000256" key="6">
    <source>
        <dbReference type="ARBA" id="ARBA00023136"/>
    </source>
</evidence>
<dbReference type="EMBL" id="JAHHHD010000019">
    <property type="protein sequence ID" value="MBW4660309.1"/>
    <property type="molecule type" value="Genomic_DNA"/>
</dbReference>
<evidence type="ECO:0000256" key="4">
    <source>
        <dbReference type="ARBA" id="ARBA00022692"/>
    </source>
</evidence>
<dbReference type="InterPro" id="IPR005829">
    <property type="entry name" value="Sugar_transporter_CS"/>
</dbReference>
<evidence type="ECO:0000313" key="9">
    <source>
        <dbReference type="EMBL" id="MBW4660309.1"/>
    </source>
</evidence>
<keyword evidence="6 7" id="KW-0472">Membrane</keyword>
<keyword evidence="4 7" id="KW-0812">Transmembrane</keyword>